<comment type="caution">
    <text evidence="1">The sequence shown here is derived from an EMBL/GenBank/DDBJ whole genome shotgun (WGS) entry which is preliminary data.</text>
</comment>
<dbReference type="AlphaFoldDB" id="A0A8G2FHK9"/>
<organism evidence="1 2">
    <name type="scientific">Halodesulfovibrio aestuarii</name>
    <dbReference type="NCBI Taxonomy" id="126333"/>
    <lineage>
        <taxon>Bacteria</taxon>
        <taxon>Pseudomonadati</taxon>
        <taxon>Thermodesulfobacteriota</taxon>
        <taxon>Desulfovibrionia</taxon>
        <taxon>Desulfovibrionales</taxon>
        <taxon>Desulfovibrionaceae</taxon>
        <taxon>Halodesulfovibrio</taxon>
    </lineage>
</organism>
<name>A0A8G2FHK9_9BACT</name>
<accession>A0A8G2FHK9</accession>
<dbReference type="Proteomes" id="UP000184001">
    <property type="component" value="Unassembled WGS sequence"/>
</dbReference>
<evidence type="ECO:0000313" key="1">
    <source>
        <dbReference type="EMBL" id="SHJ01549.1"/>
    </source>
</evidence>
<gene>
    <name evidence="1" type="ORF">SAMN05660830_01365</name>
</gene>
<dbReference type="EMBL" id="FQZR01000003">
    <property type="protein sequence ID" value="SHJ01549.1"/>
    <property type="molecule type" value="Genomic_DNA"/>
</dbReference>
<protein>
    <submittedName>
        <fullName evidence="1">Uncharacterized protein</fullName>
    </submittedName>
</protein>
<reference evidence="1 2" key="1">
    <citation type="submission" date="2016-11" db="EMBL/GenBank/DDBJ databases">
        <authorList>
            <person name="Varghese N."/>
            <person name="Submissions S."/>
        </authorList>
    </citation>
    <scope>NUCLEOTIDE SEQUENCE [LARGE SCALE GENOMIC DNA]</scope>
    <source>
        <strain evidence="1 2">DSM 17919</strain>
    </source>
</reference>
<dbReference type="RefSeq" id="WP_020000668.1">
    <property type="nucleotide sequence ID" value="NZ_CP192219.1"/>
</dbReference>
<evidence type="ECO:0000313" key="2">
    <source>
        <dbReference type="Proteomes" id="UP000184001"/>
    </source>
</evidence>
<sequence length="66" mass="7689">MSVHKFVAGSLIQKNVLDHLFIFRFSSIDGEAYEVNGQFLPHQFGSIALKIEQNLHQFCMLRYRSM</sequence>
<proteinExistence type="predicted"/>